<feature type="transmembrane region" description="Helical" evidence="12">
    <location>
        <begin position="6"/>
        <end position="32"/>
    </location>
</feature>
<reference evidence="14 15" key="1">
    <citation type="submission" date="2020-01" db="EMBL/GenBank/DDBJ databases">
        <authorList>
            <person name="Gupta K D."/>
        </authorList>
    </citation>
    <scope>NUCLEOTIDE SEQUENCE [LARGE SCALE GENOMIC DNA]</scope>
</reference>
<feature type="transmembrane region" description="Helical" evidence="12">
    <location>
        <begin position="87"/>
        <end position="113"/>
    </location>
</feature>
<dbReference type="SUPFAM" id="SSF81333">
    <property type="entry name" value="F1F0 ATP synthase subunit C"/>
    <property type="match status" value="1"/>
</dbReference>
<organism evidence="14 15">
    <name type="scientific">Cyclocybe aegerita</name>
    <name type="common">Black poplar mushroom</name>
    <name type="synonym">Agrocybe aegerita</name>
    <dbReference type="NCBI Taxonomy" id="1973307"/>
    <lineage>
        <taxon>Eukaryota</taxon>
        <taxon>Fungi</taxon>
        <taxon>Dikarya</taxon>
        <taxon>Basidiomycota</taxon>
        <taxon>Agaricomycotina</taxon>
        <taxon>Agaricomycetes</taxon>
        <taxon>Agaricomycetidae</taxon>
        <taxon>Agaricales</taxon>
        <taxon>Agaricineae</taxon>
        <taxon>Bolbitiaceae</taxon>
        <taxon>Cyclocybe</taxon>
    </lineage>
</organism>
<evidence type="ECO:0000256" key="12">
    <source>
        <dbReference type="RuleBase" id="RU363060"/>
    </source>
</evidence>
<dbReference type="FunFam" id="1.20.120.610:FF:000003">
    <property type="entry name" value="V-type proton ATPase proteolipid subunit"/>
    <property type="match status" value="1"/>
</dbReference>
<evidence type="ECO:0000256" key="9">
    <source>
        <dbReference type="ARBA" id="ARBA00023136"/>
    </source>
</evidence>
<evidence type="ECO:0000256" key="2">
    <source>
        <dbReference type="ARBA" id="ARBA00007296"/>
    </source>
</evidence>
<evidence type="ECO:0000256" key="10">
    <source>
        <dbReference type="ARBA" id="ARBA00045519"/>
    </source>
</evidence>
<evidence type="ECO:0000313" key="14">
    <source>
        <dbReference type="EMBL" id="CAA7261566.1"/>
    </source>
</evidence>
<dbReference type="GO" id="GO:0000324">
    <property type="term" value="C:fungal-type vacuole"/>
    <property type="evidence" value="ECO:0007669"/>
    <property type="project" value="UniProtKB-ARBA"/>
</dbReference>
<dbReference type="GO" id="GO:0046961">
    <property type="term" value="F:proton-transporting ATPase activity, rotational mechanism"/>
    <property type="evidence" value="ECO:0007669"/>
    <property type="project" value="InterPro"/>
</dbReference>
<keyword evidence="4 12" id="KW-0926">Vacuole</keyword>
<feature type="domain" description="V-ATPase proteolipid subunit C-like" evidence="13">
    <location>
        <begin position="91"/>
        <end position="150"/>
    </location>
</feature>
<sequence>MSLCPPFAPFFGLAGVASAMVFSTVGAALGTAKAGIGIAGLGTFKPELIMKSLIPVVMSGIIAVYGLVVSVLIAGSLKPHDYPLFSGFIHLGAGLACGFTGMAAGYAIGYVGDSCVRAYVHESKVFVSMVLILIFAEVLGLYGLIVALIMNTKATAIAGTPQKEQHTPFGTAKNKLSTMTSFREEHLNSNDYDVSERVFCDLVPSTLMRQTQNLRTNWS</sequence>
<dbReference type="EMBL" id="CACVBS010000033">
    <property type="protein sequence ID" value="CAA7261566.1"/>
    <property type="molecule type" value="Genomic_DNA"/>
</dbReference>
<keyword evidence="8 12" id="KW-0406">Ion transport</keyword>
<keyword evidence="7 12" id="KW-1133">Transmembrane helix</keyword>
<evidence type="ECO:0000256" key="4">
    <source>
        <dbReference type="ARBA" id="ARBA00022554"/>
    </source>
</evidence>
<dbReference type="Pfam" id="PF00137">
    <property type="entry name" value="ATP-synt_C"/>
    <property type="match status" value="2"/>
</dbReference>
<dbReference type="CDD" id="cd18175">
    <property type="entry name" value="ATP-synt_Vo_c_ATP6C_rpt1"/>
    <property type="match status" value="1"/>
</dbReference>
<keyword evidence="3 12" id="KW-0813">Transport</keyword>
<comment type="function">
    <text evidence="10">Proton-conducting pore forming subunit of the V0 complex of vacuolar(H+)-ATPase (V-ATPase), a multisubunit enzyme composed of a peripheral complex (V1) that hydrolyzes ATP and a membrane integral complex (V0) that translocates protons. V-ATPase is responsible for acidifying and maintaining the pH of intracellular compartments.</text>
</comment>
<keyword evidence="9 12" id="KW-0472">Membrane</keyword>
<evidence type="ECO:0000256" key="3">
    <source>
        <dbReference type="ARBA" id="ARBA00022448"/>
    </source>
</evidence>
<feature type="domain" description="V-ATPase proteolipid subunit C-like" evidence="13">
    <location>
        <begin position="15"/>
        <end position="73"/>
    </location>
</feature>
<evidence type="ECO:0000256" key="7">
    <source>
        <dbReference type="ARBA" id="ARBA00022989"/>
    </source>
</evidence>
<comment type="function">
    <text evidence="12">Proton-conducting pore forming of the V0 complex of vacuolar(H+)-ATPase (V-ATPase), a multisubunit enzyme composed of a peripheral complex (V1) that hydrolyzes ATP and a membrane integral complex (V0) that translocates protons. V-ATPase is responsible for acidifying and maintaining the pH of intracellular compartments.</text>
</comment>
<evidence type="ECO:0000259" key="13">
    <source>
        <dbReference type="Pfam" id="PF00137"/>
    </source>
</evidence>
<evidence type="ECO:0000256" key="5">
    <source>
        <dbReference type="ARBA" id="ARBA00022692"/>
    </source>
</evidence>
<name>A0A8S0W8P6_CYCAE</name>
<comment type="subunit">
    <text evidence="11 12">V-ATPase is a heteromultimeric enzyme composed of a peripheral catalytic V1 complex (components A to H) attached to an integral membrane V0 proton pore complex (components: a, c, c', c'', d, e, f and VOA1). The decameric c-ring forms the proton-conducting pore, and is composed of eight proteolipid subunits c, one subunit c' and one subunit c''.</text>
</comment>
<dbReference type="InterPro" id="IPR000245">
    <property type="entry name" value="ATPase_proteolipid_csu"/>
</dbReference>
<dbReference type="PANTHER" id="PTHR10263">
    <property type="entry name" value="V-TYPE PROTON ATPASE PROTEOLIPID SUBUNIT"/>
    <property type="match status" value="1"/>
</dbReference>
<feature type="transmembrane region" description="Helical" evidence="12">
    <location>
        <begin position="53"/>
        <end position="75"/>
    </location>
</feature>
<dbReference type="OrthoDB" id="1744869at2759"/>
<feature type="transmembrane region" description="Helical" evidence="12">
    <location>
        <begin position="125"/>
        <end position="150"/>
    </location>
</feature>
<dbReference type="CDD" id="cd18176">
    <property type="entry name" value="ATP-synt_Vo_c_ATP6C_rpt2"/>
    <property type="match status" value="1"/>
</dbReference>
<keyword evidence="6 12" id="KW-0375">Hydrogen ion transport</keyword>
<dbReference type="GO" id="GO:0005774">
    <property type="term" value="C:vacuolar membrane"/>
    <property type="evidence" value="ECO:0007669"/>
    <property type="project" value="UniProtKB-SubCell"/>
</dbReference>
<dbReference type="Proteomes" id="UP000467700">
    <property type="component" value="Unassembled WGS sequence"/>
</dbReference>
<evidence type="ECO:0000256" key="6">
    <source>
        <dbReference type="ARBA" id="ARBA00022781"/>
    </source>
</evidence>
<evidence type="ECO:0000256" key="1">
    <source>
        <dbReference type="ARBA" id="ARBA00004128"/>
    </source>
</evidence>
<dbReference type="InterPro" id="IPR035921">
    <property type="entry name" value="F/V-ATP_Csub_sf"/>
</dbReference>
<comment type="caution">
    <text evidence="14">The sequence shown here is derived from an EMBL/GenBank/DDBJ whole genome shotgun (WGS) entry which is preliminary data.</text>
</comment>
<evidence type="ECO:0000256" key="11">
    <source>
        <dbReference type="ARBA" id="ARBA00046480"/>
    </source>
</evidence>
<comment type="subcellular location">
    <subcellularLocation>
        <location evidence="1 12">Vacuole membrane</location>
        <topology evidence="1 12">Multi-pass membrane protein</topology>
    </subcellularLocation>
</comment>
<dbReference type="Gene3D" id="1.20.120.610">
    <property type="entry name" value="lithium bound rotor ring of v- atpase"/>
    <property type="match status" value="1"/>
</dbReference>
<dbReference type="GO" id="GO:0033179">
    <property type="term" value="C:proton-transporting V-type ATPase, V0 domain"/>
    <property type="evidence" value="ECO:0007669"/>
    <property type="project" value="InterPro"/>
</dbReference>
<dbReference type="InterPro" id="IPR002379">
    <property type="entry name" value="ATPase_proteolipid_c-like_dom"/>
</dbReference>
<keyword evidence="15" id="KW-1185">Reference proteome</keyword>
<evidence type="ECO:0000313" key="15">
    <source>
        <dbReference type="Proteomes" id="UP000467700"/>
    </source>
</evidence>
<dbReference type="NCBIfam" id="TIGR01100">
    <property type="entry name" value="V_ATP_synt_C"/>
    <property type="match status" value="1"/>
</dbReference>
<gene>
    <name evidence="14" type="ORF">AAE3_LOCUS3637</name>
</gene>
<accession>A0A8S0W8P6</accession>
<keyword evidence="5 12" id="KW-0812">Transmembrane</keyword>
<dbReference type="AlphaFoldDB" id="A0A8S0W8P6"/>
<evidence type="ECO:0000256" key="8">
    <source>
        <dbReference type="ARBA" id="ARBA00023065"/>
    </source>
</evidence>
<dbReference type="InterPro" id="IPR011555">
    <property type="entry name" value="ATPase_proteolipid_su_C_euk"/>
</dbReference>
<dbReference type="PRINTS" id="PR00122">
    <property type="entry name" value="VACATPASE"/>
</dbReference>
<protein>
    <recommendedName>
        <fullName evidence="12">V-type proton ATPase proteolipid subunit</fullName>
    </recommendedName>
</protein>
<comment type="similarity">
    <text evidence="2 12">Belongs to the V-ATPase proteolipid subunit family.</text>
</comment>
<proteinExistence type="inferred from homology"/>